<dbReference type="Gene3D" id="2.130.10.10">
    <property type="entry name" value="YVTN repeat-like/Quinoprotein amine dehydrogenase"/>
    <property type="match status" value="2"/>
</dbReference>
<organism evidence="1">
    <name type="scientific">candidate division WOR-3 bacterium</name>
    <dbReference type="NCBI Taxonomy" id="2052148"/>
    <lineage>
        <taxon>Bacteria</taxon>
        <taxon>Bacteria division WOR-3</taxon>
    </lineage>
</organism>
<accession>A0A7C4GEQ2</accession>
<proteinExistence type="predicted"/>
<protein>
    <submittedName>
        <fullName evidence="1">YncE family protein</fullName>
    </submittedName>
</protein>
<sequence>MLPRLLLAALCAKALTAQTLDTVVRFPYEVRELFHVPEGNKLYVSAFVRDSGTDHIYILDCADMAVRKVIPTGTLSVYAGDHRAAWCPSHNKVYMSFSGGYPDTGVLAVIDNATDSVLLRLPVGAYDRAITYNPVWDKLYCAALLPLPSVITVLDCAADTVLKTIVLPEHRAGKFAVWDSAGDKMYFGGGGWTNADRVTVVDCRTDSVVAVIPSRVAMPGLAAYNPLRRKLYVGSSWDEWGVSVIDCATDSVIKRFSNIFTMIDGVPVYCSAEDKVYWLAMSVTQNKPDTINVIDCATDSIVRMIPCPAPDRAIWYIAYAPWNNRLYVASNHLLTVFDCRNDSMIGQARLGSSPCEVLCNPVDRRIYVSVFWDSAVYVFREDLQPVSEESWLRPPSPAILLRPNPARDVVWLSGPAPRALYSVCGQRLLSLMPGRNELPASLPDGVYFARGPQGPPSQKVVIRR</sequence>
<dbReference type="PANTHER" id="PTHR47197">
    <property type="entry name" value="PROTEIN NIRF"/>
    <property type="match status" value="1"/>
</dbReference>
<dbReference type="InterPro" id="IPR011047">
    <property type="entry name" value="Quinoprotein_ADH-like_sf"/>
</dbReference>
<comment type="caution">
    <text evidence="1">The sequence shown here is derived from an EMBL/GenBank/DDBJ whole genome shotgun (WGS) entry which is preliminary data.</text>
</comment>
<dbReference type="AlphaFoldDB" id="A0A7C4GEQ2"/>
<name>A0A7C4GEQ2_UNCW3</name>
<dbReference type="EMBL" id="DSUT01000182">
    <property type="protein sequence ID" value="HGK28977.1"/>
    <property type="molecule type" value="Genomic_DNA"/>
</dbReference>
<evidence type="ECO:0000313" key="1">
    <source>
        <dbReference type="EMBL" id="HGK28977.1"/>
    </source>
</evidence>
<dbReference type="PANTHER" id="PTHR47197:SF3">
    <property type="entry name" value="DIHYDRO-HEME D1 DEHYDROGENASE"/>
    <property type="match status" value="1"/>
</dbReference>
<dbReference type="InterPro" id="IPR051200">
    <property type="entry name" value="Host-pathogen_enzymatic-act"/>
</dbReference>
<reference evidence="1" key="1">
    <citation type="journal article" date="2020" name="mSystems">
        <title>Genome- and Community-Level Interaction Insights into Carbon Utilization and Element Cycling Functions of Hydrothermarchaeota in Hydrothermal Sediment.</title>
        <authorList>
            <person name="Zhou Z."/>
            <person name="Liu Y."/>
            <person name="Xu W."/>
            <person name="Pan J."/>
            <person name="Luo Z.H."/>
            <person name="Li M."/>
        </authorList>
    </citation>
    <scope>NUCLEOTIDE SEQUENCE [LARGE SCALE GENOMIC DNA]</scope>
    <source>
        <strain evidence="1">SpSt-488</strain>
    </source>
</reference>
<dbReference type="InterPro" id="IPR015943">
    <property type="entry name" value="WD40/YVTN_repeat-like_dom_sf"/>
</dbReference>
<dbReference type="SUPFAM" id="SSF50998">
    <property type="entry name" value="Quinoprotein alcohol dehydrogenase-like"/>
    <property type="match status" value="1"/>
</dbReference>
<gene>
    <name evidence="1" type="ORF">ENS41_08560</name>
</gene>